<dbReference type="eggNOG" id="KOG0880">
    <property type="taxonomic scope" value="Eukaryota"/>
</dbReference>
<reference evidence="3" key="2">
    <citation type="journal article" date="2007" name="Science">
        <title>Draft genome sequence of the sexually transmitted pathogen Trichomonas vaginalis.</title>
        <authorList>
            <person name="Carlton J.M."/>
            <person name="Hirt R.P."/>
            <person name="Silva J.C."/>
            <person name="Delcher A.L."/>
            <person name="Schatz M."/>
            <person name="Zhao Q."/>
            <person name="Wortman J.R."/>
            <person name="Bidwell S.L."/>
            <person name="Alsmark U.C.M."/>
            <person name="Besteiro S."/>
            <person name="Sicheritz-Ponten T."/>
            <person name="Noel C.J."/>
            <person name="Dacks J.B."/>
            <person name="Foster P.G."/>
            <person name="Simillion C."/>
            <person name="Van de Peer Y."/>
            <person name="Miranda-Saavedra D."/>
            <person name="Barton G.J."/>
            <person name="Westrop G.D."/>
            <person name="Mueller S."/>
            <person name="Dessi D."/>
            <person name="Fiori P.L."/>
            <person name="Ren Q."/>
            <person name="Paulsen I."/>
            <person name="Zhang H."/>
            <person name="Bastida-Corcuera F.D."/>
            <person name="Simoes-Barbosa A."/>
            <person name="Brown M.T."/>
            <person name="Hayes R.D."/>
            <person name="Mukherjee M."/>
            <person name="Okumura C.Y."/>
            <person name="Schneider R."/>
            <person name="Smith A.J."/>
            <person name="Vanacova S."/>
            <person name="Villalvazo M."/>
            <person name="Haas B.J."/>
            <person name="Pertea M."/>
            <person name="Feldblyum T.V."/>
            <person name="Utterback T.R."/>
            <person name="Shu C.L."/>
            <person name="Osoegawa K."/>
            <person name="de Jong P.J."/>
            <person name="Hrdy I."/>
            <person name="Horvathova L."/>
            <person name="Zubacova Z."/>
            <person name="Dolezal P."/>
            <person name="Malik S.B."/>
            <person name="Logsdon J.M. Jr."/>
            <person name="Henze K."/>
            <person name="Gupta A."/>
            <person name="Wang C.C."/>
            <person name="Dunne R.L."/>
            <person name="Upcroft J.A."/>
            <person name="Upcroft P."/>
            <person name="White O."/>
            <person name="Salzberg S.L."/>
            <person name="Tang P."/>
            <person name="Chiu C.-H."/>
            <person name="Lee Y.-S."/>
            <person name="Embley T.M."/>
            <person name="Coombs G.H."/>
            <person name="Mottram J.C."/>
            <person name="Tachezy J."/>
            <person name="Fraser-Liggett C.M."/>
            <person name="Johnson P.J."/>
        </authorList>
    </citation>
    <scope>NUCLEOTIDE SEQUENCE [LARGE SCALE GENOMIC DNA]</scope>
    <source>
        <strain evidence="3">G3</strain>
    </source>
</reference>
<dbReference type="GO" id="GO:0016018">
    <property type="term" value="F:cyclosporin A binding"/>
    <property type="evidence" value="ECO:0000318"/>
    <property type="project" value="GO_Central"/>
</dbReference>
<keyword evidence="1 3" id="KW-0413">Isomerase</keyword>
<reference evidence="3" key="1">
    <citation type="submission" date="2006-10" db="EMBL/GenBank/DDBJ databases">
        <authorList>
            <person name="Amadeo P."/>
            <person name="Zhao Q."/>
            <person name="Wortman J."/>
            <person name="Fraser-Liggett C."/>
            <person name="Carlton J."/>
        </authorList>
    </citation>
    <scope>NUCLEOTIDE SEQUENCE</scope>
    <source>
        <strain evidence="3">G3</strain>
    </source>
</reference>
<dbReference type="PANTHER" id="PTHR11071:SF561">
    <property type="entry name" value="PEPTIDYL-PROLYL CIS-TRANS ISOMERASE D-RELATED"/>
    <property type="match status" value="1"/>
</dbReference>
<dbReference type="STRING" id="5722.A2FIV3"/>
<dbReference type="PRINTS" id="PR00153">
    <property type="entry name" value="CSAPPISMRASE"/>
</dbReference>
<dbReference type="PANTHER" id="PTHR11071">
    <property type="entry name" value="PEPTIDYL-PROLYL CIS-TRANS ISOMERASE"/>
    <property type="match status" value="1"/>
</dbReference>
<gene>
    <name evidence="3" type="ORF">TVAG_078570</name>
</gene>
<dbReference type="GO" id="GO:0005737">
    <property type="term" value="C:cytoplasm"/>
    <property type="evidence" value="ECO:0000318"/>
    <property type="project" value="GO_Central"/>
</dbReference>
<evidence type="ECO:0000313" key="3">
    <source>
        <dbReference type="EMBL" id="EAX95168.1"/>
    </source>
</evidence>
<dbReference type="InParanoid" id="A2FIV3"/>
<dbReference type="Proteomes" id="UP000001542">
    <property type="component" value="Unassembled WGS sequence"/>
</dbReference>
<dbReference type="EC" id="5.2.1.8" evidence="1"/>
<comment type="function">
    <text evidence="1">PPIases accelerate the folding of proteins. It catalyzes the cis-trans isomerization of proline imidic peptide bonds in oligopeptides.</text>
</comment>
<sequence length="184" mass="21238">MFLGLLLKISTSAPIITNSTYLVFEKEGKRVGKVIFGLYYNECPKTVENYLAAFSCQPKREFCYNNTYVAKLNPNKRLSIGVTLATKSVKGDHESNHEENKLLHDRAYLITSNTHYKTFLTGEFYITFRAWPKYNEENIVFGRVLRGFDVLEKLKINSNEKDVDKIKIIDSGIIQDDDDDDYDL</sequence>
<accession>A2FIV3</accession>
<organism evidence="3 4">
    <name type="scientific">Trichomonas vaginalis (strain ATCC PRA-98 / G3)</name>
    <dbReference type="NCBI Taxonomy" id="412133"/>
    <lineage>
        <taxon>Eukaryota</taxon>
        <taxon>Metamonada</taxon>
        <taxon>Parabasalia</taxon>
        <taxon>Trichomonadida</taxon>
        <taxon>Trichomonadidae</taxon>
        <taxon>Trichomonas</taxon>
    </lineage>
</organism>
<evidence type="ECO:0000256" key="1">
    <source>
        <dbReference type="RuleBase" id="RU363019"/>
    </source>
</evidence>
<dbReference type="AlphaFoldDB" id="A2FIV3"/>
<protein>
    <recommendedName>
        <fullName evidence="1">Peptidyl-prolyl cis-trans isomerase</fullName>
        <shortName evidence="1">PPIase</shortName>
        <ecNumber evidence="1">5.2.1.8</ecNumber>
    </recommendedName>
</protein>
<keyword evidence="1" id="KW-0697">Rotamase</keyword>
<dbReference type="EMBL" id="DS113820">
    <property type="protein sequence ID" value="EAX95168.1"/>
    <property type="molecule type" value="Genomic_DNA"/>
</dbReference>
<feature type="domain" description="PPIase cyclophilin-type" evidence="2">
    <location>
        <begin position="21"/>
        <end position="165"/>
    </location>
</feature>
<dbReference type="SUPFAM" id="SSF50891">
    <property type="entry name" value="Cyclophilin-like"/>
    <property type="match status" value="1"/>
</dbReference>
<proteinExistence type="inferred from homology"/>
<evidence type="ECO:0000313" key="4">
    <source>
        <dbReference type="Proteomes" id="UP000001542"/>
    </source>
</evidence>
<dbReference type="RefSeq" id="XP_001308098.1">
    <property type="nucleotide sequence ID" value="XM_001308097.1"/>
</dbReference>
<dbReference type="GO" id="GO:0003755">
    <property type="term" value="F:peptidyl-prolyl cis-trans isomerase activity"/>
    <property type="evidence" value="ECO:0000318"/>
    <property type="project" value="GO_Central"/>
</dbReference>
<dbReference type="GO" id="GO:0006457">
    <property type="term" value="P:protein folding"/>
    <property type="evidence" value="ECO:0000318"/>
    <property type="project" value="GO_Central"/>
</dbReference>
<dbReference type="PROSITE" id="PS50072">
    <property type="entry name" value="CSA_PPIASE_2"/>
    <property type="match status" value="1"/>
</dbReference>
<dbReference type="VEuPathDB" id="TrichDB:TVAG_078570"/>
<dbReference type="OrthoDB" id="193499at2759"/>
<evidence type="ECO:0000259" key="2">
    <source>
        <dbReference type="PROSITE" id="PS50072"/>
    </source>
</evidence>
<comment type="similarity">
    <text evidence="1">Belongs to the cyclophilin-type PPIase family.</text>
</comment>
<dbReference type="Pfam" id="PF00160">
    <property type="entry name" value="Pro_isomerase"/>
    <property type="match status" value="1"/>
</dbReference>
<dbReference type="SMR" id="A2FIV3"/>
<comment type="catalytic activity">
    <reaction evidence="1">
        <text>[protein]-peptidylproline (omega=180) = [protein]-peptidylproline (omega=0)</text>
        <dbReference type="Rhea" id="RHEA:16237"/>
        <dbReference type="Rhea" id="RHEA-COMP:10747"/>
        <dbReference type="Rhea" id="RHEA-COMP:10748"/>
        <dbReference type="ChEBI" id="CHEBI:83833"/>
        <dbReference type="ChEBI" id="CHEBI:83834"/>
        <dbReference type="EC" id="5.2.1.8"/>
    </reaction>
</comment>
<dbReference type="VEuPathDB" id="TrichDB:TVAGG3_0462310"/>
<keyword evidence="4" id="KW-1185">Reference proteome</keyword>
<dbReference type="Gene3D" id="2.40.100.10">
    <property type="entry name" value="Cyclophilin-like"/>
    <property type="match status" value="1"/>
</dbReference>
<dbReference type="InterPro" id="IPR002130">
    <property type="entry name" value="Cyclophilin-type_PPIase_dom"/>
</dbReference>
<name>A2FIV3_TRIV3</name>
<dbReference type="KEGG" id="tva:4752912"/>
<dbReference type="InterPro" id="IPR029000">
    <property type="entry name" value="Cyclophilin-like_dom_sf"/>
</dbReference>